<dbReference type="Proteomes" id="UP000249526">
    <property type="component" value="Unassembled WGS sequence"/>
</dbReference>
<evidence type="ECO:0000313" key="2">
    <source>
        <dbReference type="Proteomes" id="UP000249526"/>
    </source>
</evidence>
<accession>A0A8G1VPX1</accession>
<proteinExistence type="predicted"/>
<evidence type="ECO:0000313" key="1">
    <source>
        <dbReference type="EMBL" id="RAH58148.1"/>
    </source>
</evidence>
<organism evidence="1 2">
    <name type="scientific">Aspergillus piperis CBS 112811</name>
    <dbReference type="NCBI Taxonomy" id="1448313"/>
    <lineage>
        <taxon>Eukaryota</taxon>
        <taxon>Fungi</taxon>
        <taxon>Dikarya</taxon>
        <taxon>Ascomycota</taxon>
        <taxon>Pezizomycotina</taxon>
        <taxon>Eurotiomycetes</taxon>
        <taxon>Eurotiomycetidae</taxon>
        <taxon>Eurotiales</taxon>
        <taxon>Aspergillaceae</taxon>
        <taxon>Aspergillus</taxon>
        <taxon>Aspergillus subgen. Circumdati</taxon>
    </lineage>
</organism>
<protein>
    <submittedName>
        <fullName evidence="1">Uncharacterized protein</fullName>
    </submittedName>
</protein>
<keyword evidence="2" id="KW-1185">Reference proteome</keyword>
<sequence>MGYVLLIPCFFLFLLCIHIFLSIGFLFISCVFGFLPSFFTLSRLYLLHHLFAQRYRDANVLDARRYSWMNYDLAFQ</sequence>
<name>A0A8G1VPX1_9EURO</name>
<dbReference type="GeneID" id="37158712"/>
<gene>
    <name evidence="1" type="ORF">BO85DRAFT_296356</name>
</gene>
<reference evidence="1 2" key="1">
    <citation type="submission" date="2018-02" db="EMBL/GenBank/DDBJ databases">
        <title>The genomes of Aspergillus section Nigri reveals drivers in fungal speciation.</title>
        <authorList>
            <consortium name="DOE Joint Genome Institute"/>
            <person name="Vesth T.C."/>
            <person name="Nybo J."/>
            <person name="Theobald S."/>
            <person name="Brandl J."/>
            <person name="Frisvad J.C."/>
            <person name="Nielsen K.F."/>
            <person name="Lyhne E.K."/>
            <person name="Kogle M.E."/>
            <person name="Kuo A."/>
            <person name="Riley R."/>
            <person name="Clum A."/>
            <person name="Nolan M."/>
            <person name="Lipzen A."/>
            <person name="Salamov A."/>
            <person name="Henrissat B."/>
            <person name="Wiebenga A."/>
            <person name="De vries R.P."/>
            <person name="Grigoriev I.V."/>
            <person name="Mortensen U.H."/>
            <person name="Andersen M.R."/>
            <person name="Baker S.E."/>
        </authorList>
    </citation>
    <scope>NUCLEOTIDE SEQUENCE [LARGE SCALE GENOMIC DNA]</scope>
    <source>
        <strain evidence="1 2">CBS 112811</strain>
    </source>
</reference>
<dbReference type="RefSeq" id="XP_025516070.1">
    <property type="nucleotide sequence ID" value="XM_025655310.1"/>
</dbReference>
<dbReference type="AlphaFoldDB" id="A0A8G1VPX1"/>
<dbReference type="EMBL" id="KZ825061">
    <property type="protein sequence ID" value="RAH58148.1"/>
    <property type="molecule type" value="Genomic_DNA"/>
</dbReference>